<comment type="function">
    <text evidence="13">Removal of H(2)O(2), oxidation of toxic reductants, biosynthesis and degradation of lignin, suberization, auxin catabolism, response to environmental stresses such as wounding, pathogen attack and oxidative stress.</text>
</comment>
<keyword evidence="7 13" id="KW-0408">Iron</keyword>
<dbReference type="InterPro" id="IPR000823">
    <property type="entry name" value="Peroxidase_pln"/>
</dbReference>
<evidence type="ECO:0000256" key="1">
    <source>
        <dbReference type="ARBA" id="ARBA00000189"/>
    </source>
</evidence>
<feature type="site" description="Transition state stabilizer" evidence="11">
    <location>
        <position position="53"/>
    </location>
</feature>
<organism evidence="15">
    <name type="scientific">Populus trichocarpa</name>
    <name type="common">Western balsam poplar</name>
    <name type="synonym">Populus balsamifera subsp. trichocarpa</name>
    <dbReference type="NCBI Taxonomy" id="3694"/>
    <lineage>
        <taxon>Eukaryota</taxon>
        <taxon>Viridiplantae</taxon>
        <taxon>Streptophyta</taxon>
        <taxon>Embryophyta</taxon>
        <taxon>Tracheophyta</taxon>
        <taxon>Spermatophyta</taxon>
        <taxon>Magnoliopsida</taxon>
        <taxon>eudicotyledons</taxon>
        <taxon>Gunneridae</taxon>
        <taxon>Pentapetalae</taxon>
        <taxon>rosids</taxon>
        <taxon>fabids</taxon>
        <taxon>Malpighiales</taxon>
        <taxon>Salicaceae</taxon>
        <taxon>Saliceae</taxon>
        <taxon>Populus</taxon>
    </lineage>
</organism>
<feature type="binding site" evidence="10">
    <location>
        <position position="64"/>
    </location>
    <ligand>
        <name>Ca(2+)</name>
        <dbReference type="ChEBI" id="CHEBI:29108"/>
        <label>1</label>
    </ligand>
</feature>
<keyword evidence="4 13" id="KW-0349">Heme</keyword>
<reference evidence="15" key="1">
    <citation type="submission" date="2014-01" db="EMBL/GenBank/DDBJ databases">
        <title>Functional Evolution of Populus Class III Peroxidase Gene Family.</title>
        <authorList>
            <person name="Ren L.-L."/>
        </authorList>
    </citation>
    <scope>NUCLEOTIDE SEQUENCE</scope>
</reference>
<protein>
    <recommendedName>
        <fullName evidence="2 13">Peroxidase</fullName>
        <ecNumber evidence="2 13">1.11.1.7</ecNumber>
    </recommendedName>
</protein>
<keyword evidence="12" id="KW-1015">Disulfide bond</keyword>
<evidence type="ECO:0000256" key="2">
    <source>
        <dbReference type="ARBA" id="ARBA00012313"/>
    </source>
</evidence>
<feature type="binding site" evidence="10">
    <location>
        <position position="223"/>
    </location>
    <ligand>
        <name>Ca(2+)</name>
        <dbReference type="ChEBI" id="CHEBI:29108"/>
        <label>2</label>
    </ligand>
</feature>
<dbReference type="GO" id="GO:0046872">
    <property type="term" value="F:metal ion binding"/>
    <property type="evidence" value="ECO:0007669"/>
    <property type="project" value="UniProtKB-UniRule"/>
</dbReference>
<feature type="binding site" evidence="10">
    <location>
        <position position="78"/>
    </location>
    <ligand>
        <name>Ca(2+)</name>
        <dbReference type="ChEBI" id="CHEBI:29108"/>
        <label>1</label>
    </ligand>
</feature>
<dbReference type="PROSITE" id="PS50873">
    <property type="entry name" value="PEROXIDASE_4"/>
    <property type="match status" value="1"/>
</dbReference>
<feature type="disulfide bond" evidence="12">
    <location>
        <begin position="111"/>
        <end position="299"/>
    </location>
</feature>
<dbReference type="InterPro" id="IPR002016">
    <property type="entry name" value="Haem_peroxidase"/>
</dbReference>
<evidence type="ECO:0000256" key="11">
    <source>
        <dbReference type="PIRSR" id="PIRSR600823-4"/>
    </source>
</evidence>
<keyword evidence="10 13" id="KW-0106">Calcium</keyword>
<keyword evidence="13" id="KW-0376">Hydrogen peroxide</keyword>
<dbReference type="GO" id="GO:0140825">
    <property type="term" value="F:lactoperoxidase activity"/>
    <property type="evidence" value="ECO:0007669"/>
    <property type="project" value="UniProtKB-EC"/>
</dbReference>
<keyword evidence="3 13" id="KW-0575">Peroxidase</keyword>
<evidence type="ECO:0000256" key="4">
    <source>
        <dbReference type="ARBA" id="ARBA00022617"/>
    </source>
</evidence>
<dbReference type="GO" id="GO:0020037">
    <property type="term" value="F:heme binding"/>
    <property type="evidence" value="ECO:0007669"/>
    <property type="project" value="UniProtKB-UniRule"/>
</dbReference>
<dbReference type="SUPFAM" id="SSF48113">
    <property type="entry name" value="Heme-dependent peroxidases"/>
    <property type="match status" value="1"/>
</dbReference>
<dbReference type="Gene3D" id="1.10.520.10">
    <property type="match status" value="1"/>
</dbReference>
<comment type="cofactor">
    <cofactor evidence="13">
        <name>heme b</name>
        <dbReference type="ChEBI" id="CHEBI:60344"/>
    </cofactor>
    <text evidence="13">Binds 1 heme b (iron(II)-protoporphyrin IX) group per subunit.</text>
</comment>
<evidence type="ECO:0000256" key="5">
    <source>
        <dbReference type="ARBA" id="ARBA00022723"/>
    </source>
</evidence>
<keyword evidence="13" id="KW-0732">Signal</keyword>
<dbReference type="PRINTS" id="PR00458">
    <property type="entry name" value="PEROXIDASE"/>
</dbReference>
<evidence type="ECO:0000313" key="15">
    <source>
        <dbReference type="EMBL" id="AHL39109.1"/>
    </source>
</evidence>
<feature type="binding site" evidence="9">
    <location>
        <position position="153"/>
    </location>
    <ligand>
        <name>substrate</name>
    </ligand>
</feature>
<evidence type="ECO:0000256" key="6">
    <source>
        <dbReference type="ARBA" id="ARBA00023002"/>
    </source>
</evidence>
<keyword evidence="6 13" id="KW-0560">Oxidoreductase</keyword>
<name>W8Q451_POPTR</name>
<evidence type="ECO:0000256" key="10">
    <source>
        <dbReference type="PIRSR" id="PIRSR600823-3"/>
    </source>
</evidence>
<dbReference type="Gene3D" id="1.10.420.10">
    <property type="entry name" value="Peroxidase, domain 2"/>
    <property type="match status" value="1"/>
</dbReference>
<dbReference type="EC" id="1.11.1.7" evidence="2 13"/>
<evidence type="ECO:0000256" key="13">
    <source>
        <dbReference type="RuleBase" id="RU362060"/>
    </source>
</evidence>
<dbReference type="PRINTS" id="PR00461">
    <property type="entry name" value="PLPEROXIDASE"/>
</dbReference>
<feature type="chain" id="PRO_5005151453" description="Peroxidase" evidence="13">
    <location>
        <begin position="23"/>
        <end position="317"/>
    </location>
</feature>
<sequence length="317" mass="34553">MNLSEAIVAALFFAFFLRGTLAYGQLSPTFYIRQGVTKMTLVSDPRIAAPFVRLHFHAFFNGCDGSVLLDDTDTIQSEKEANANNDSARGFDAVDRMKALLEASCPATVSCADIVTIASERSVFLSGGLKWRVPSGKRDSTAADRAAANAFIPSPFDILRERFTNVSLSNNTDLVSLPQFSTLFFLIKLIKLYTSSTMDIDMLQIICGKEKILLLKTDLDPTTPDTCDSNYFSNLQVERGQLQSDQELFSTPGADDVIALVNAFSANQTSFFESFLESMIRTGNLSPLTGTEGEIRLNCSVVNANLAGLDSLLVSSI</sequence>
<evidence type="ECO:0000259" key="14">
    <source>
        <dbReference type="PROSITE" id="PS50873"/>
    </source>
</evidence>
<comment type="cofactor">
    <cofactor evidence="10 13">
        <name>Ca(2+)</name>
        <dbReference type="ChEBI" id="CHEBI:29108"/>
    </cofactor>
    <text evidence="10 13">Binds 2 calcium ions per subunit.</text>
</comment>
<evidence type="ECO:0000256" key="9">
    <source>
        <dbReference type="PIRSR" id="PIRSR600823-2"/>
    </source>
</evidence>
<dbReference type="GO" id="GO:0006979">
    <property type="term" value="P:response to oxidative stress"/>
    <property type="evidence" value="ECO:0007669"/>
    <property type="project" value="UniProtKB-UniRule"/>
</dbReference>
<accession>W8Q451</accession>
<keyword evidence="13" id="KW-0964">Secreted</keyword>
<evidence type="ECO:0000256" key="3">
    <source>
        <dbReference type="ARBA" id="ARBA00022559"/>
    </source>
</evidence>
<comment type="subcellular location">
    <subcellularLocation>
        <location evidence="13">Secreted</location>
    </subcellularLocation>
</comment>
<comment type="catalytic activity">
    <reaction evidence="1 13">
        <text>2 a phenolic donor + H2O2 = 2 a phenolic radical donor + 2 H2O</text>
        <dbReference type="Rhea" id="RHEA:56136"/>
        <dbReference type="ChEBI" id="CHEBI:15377"/>
        <dbReference type="ChEBI" id="CHEBI:16240"/>
        <dbReference type="ChEBI" id="CHEBI:139520"/>
        <dbReference type="ChEBI" id="CHEBI:139521"/>
        <dbReference type="EC" id="1.11.1.7"/>
    </reaction>
</comment>
<dbReference type="PANTHER" id="PTHR31388">
    <property type="entry name" value="PEROXIDASE 72-RELATED"/>
    <property type="match status" value="1"/>
</dbReference>
<feature type="binding site" evidence="10">
    <location>
        <position position="62"/>
    </location>
    <ligand>
        <name>Ca(2+)</name>
        <dbReference type="ChEBI" id="CHEBI:29108"/>
        <label>1</label>
    </ligand>
</feature>
<feature type="binding site" evidence="10">
    <location>
        <position position="182"/>
    </location>
    <ligand>
        <name>Ca(2+)</name>
        <dbReference type="ChEBI" id="CHEBI:29108"/>
        <label>2</label>
    </ligand>
</feature>
<proteinExistence type="evidence at transcript level"/>
<evidence type="ECO:0000256" key="12">
    <source>
        <dbReference type="PIRSR" id="PIRSR600823-5"/>
    </source>
</evidence>
<dbReference type="GO" id="GO:0042744">
    <property type="term" value="P:hydrogen peroxide catabolic process"/>
    <property type="evidence" value="ECO:0007669"/>
    <property type="project" value="UniProtKB-KW"/>
</dbReference>
<feature type="binding site" evidence="10">
    <location>
        <position position="220"/>
    </location>
    <ligand>
        <name>Ca(2+)</name>
        <dbReference type="ChEBI" id="CHEBI:29108"/>
        <label>2</label>
    </ligand>
</feature>
<dbReference type="AlphaFoldDB" id="W8Q451"/>
<feature type="binding site" evidence="10">
    <location>
        <position position="66"/>
    </location>
    <ligand>
        <name>Ca(2+)</name>
        <dbReference type="ChEBI" id="CHEBI:29108"/>
        <label>1</label>
    </ligand>
</feature>
<evidence type="ECO:0000256" key="7">
    <source>
        <dbReference type="ARBA" id="ARBA00023004"/>
    </source>
</evidence>
<comment type="similarity">
    <text evidence="13">Belongs to the peroxidase family. Classical plant (class III) peroxidase subfamily.</text>
</comment>
<dbReference type="Pfam" id="PF00141">
    <property type="entry name" value="peroxidase"/>
    <property type="match status" value="1"/>
</dbReference>
<dbReference type="EMBL" id="KJ201770">
    <property type="protein sequence ID" value="AHL39109.1"/>
    <property type="molecule type" value="mRNA"/>
</dbReference>
<dbReference type="InterPro" id="IPR010255">
    <property type="entry name" value="Haem_peroxidase_sf"/>
</dbReference>
<keyword evidence="5 10" id="KW-0479">Metal-binding</keyword>
<evidence type="ECO:0000256" key="8">
    <source>
        <dbReference type="PIRSR" id="PIRSR600823-1"/>
    </source>
</evidence>
<gene>
    <name evidence="15" type="primary">PRX5</name>
</gene>
<feature type="active site" description="Proton acceptor" evidence="8">
    <location>
        <position position="57"/>
    </location>
</feature>
<feature type="binding site" evidence="10">
    <location>
        <position position="228"/>
    </location>
    <ligand>
        <name>Ca(2+)</name>
        <dbReference type="ChEBI" id="CHEBI:29108"/>
        <label>2</label>
    </ligand>
</feature>
<feature type="domain" description="Plant heme peroxidase family profile" evidence="14">
    <location>
        <begin position="32"/>
        <end position="303"/>
    </location>
</feature>
<feature type="signal peptide" evidence="13">
    <location>
        <begin position="1"/>
        <end position="22"/>
    </location>
</feature>
<dbReference type="PANTHER" id="PTHR31388:SF210">
    <property type="entry name" value="PEROXIDASE"/>
    <property type="match status" value="1"/>
</dbReference>
<dbReference type="GO" id="GO:0005576">
    <property type="term" value="C:extracellular region"/>
    <property type="evidence" value="ECO:0007669"/>
    <property type="project" value="UniProtKB-SubCell"/>
</dbReference>